<accession>A0A226BV39</accession>
<feature type="non-terminal residue" evidence="1">
    <location>
        <position position="1"/>
    </location>
</feature>
<gene>
    <name evidence="1" type="ORF">CDO51_13120</name>
</gene>
<organism evidence="1 2">
    <name type="scientific">Natranaerobius trueperi</name>
    <dbReference type="NCBI Taxonomy" id="759412"/>
    <lineage>
        <taxon>Bacteria</taxon>
        <taxon>Bacillati</taxon>
        <taxon>Bacillota</taxon>
        <taxon>Clostridia</taxon>
        <taxon>Natranaerobiales</taxon>
        <taxon>Natranaerobiaceae</taxon>
        <taxon>Natranaerobius</taxon>
    </lineage>
</organism>
<dbReference type="Gene3D" id="1.10.10.10">
    <property type="entry name" value="Winged helix-like DNA-binding domain superfamily/Winged helix DNA-binding domain"/>
    <property type="match status" value="1"/>
</dbReference>
<name>A0A226BV39_9FIRM</name>
<sequence length="258" mass="30440">SRIFRLAGTTNSNSGEKVTVQYRHDYRYDLKTDIRDKYLPNLEKPKKKKGRPPKIVTLHNIRNLHYSRALDLIKLVKLRNYEVTGYRETMCFLYRYWQCCLLNDPKKALEDVLEFNSKFKNPLKEKEIITATRSAEKSWNARSSKKANEIAKDRGYLGAGYNYSNKRLIEDLDITSEEQKYLKTIIGTKEKYRRKNKKRREARRVDGMTKRERQKAEALEKLKETIRENPTASQRELAKLLNISPSYVNKLLKQIGNS</sequence>
<comment type="caution">
    <text evidence="1">The sequence shown here is derived from an EMBL/GenBank/DDBJ whole genome shotgun (WGS) entry which is preliminary data.</text>
</comment>
<dbReference type="RefSeq" id="WP_143824747.1">
    <property type="nucleotide sequence ID" value="NZ_NIQC01000072.1"/>
</dbReference>
<proteinExistence type="predicted"/>
<protein>
    <submittedName>
        <fullName evidence="1">Replication protein</fullName>
    </submittedName>
</protein>
<dbReference type="Proteomes" id="UP000214588">
    <property type="component" value="Unassembled WGS sequence"/>
</dbReference>
<dbReference type="OrthoDB" id="6008408at2"/>
<dbReference type="EMBL" id="NIQC01000072">
    <property type="protein sequence ID" value="OWZ82632.1"/>
    <property type="molecule type" value="Genomic_DNA"/>
</dbReference>
<keyword evidence="2" id="KW-1185">Reference proteome</keyword>
<dbReference type="Pfam" id="PF13412">
    <property type="entry name" value="HTH_24"/>
    <property type="match status" value="1"/>
</dbReference>
<evidence type="ECO:0000313" key="1">
    <source>
        <dbReference type="EMBL" id="OWZ82632.1"/>
    </source>
</evidence>
<dbReference type="CDD" id="cd00093">
    <property type="entry name" value="HTH_XRE"/>
    <property type="match status" value="1"/>
</dbReference>
<reference evidence="1 2" key="1">
    <citation type="submission" date="2017-06" db="EMBL/GenBank/DDBJ databases">
        <title>Draft Genome Sequence of Natranaerobius trueperi halophilic, alkalithermophilic bacteria from soda lakes.</title>
        <authorList>
            <person name="Zhao B."/>
        </authorList>
    </citation>
    <scope>NUCLEOTIDE SEQUENCE [LARGE SCALE GENOMIC DNA]</scope>
    <source>
        <strain evidence="1 2">DSM 18760</strain>
    </source>
</reference>
<evidence type="ECO:0000313" key="2">
    <source>
        <dbReference type="Proteomes" id="UP000214588"/>
    </source>
</evidence>
<dbReference type="InterPro" id="IPR001387">
    <property type="entry name" value="Cro/C1-type_HTH"/>
</dbReference>
<dbReference type="AlphaFoldDB" id="A0A226BV39"/>
<dbReference type="InterPro" id="IPR036388">
    <property type="entry name" value="WH-like_DNA-bd_sf"/>
</dbReference>